<dbReference type="InterPro" id="IPR014710">
    <property type="entry name" value="RmlC-like_jellyroll"/>
</dbReference>
<dbReference type="GO" id="GO:0046872">
    <property type="term" value="F:metal ion binding"/>
    <property type="evidence" value="ECO:0007669"/>
    <property type="project" value="UniProtKB-KW"/>
</dbReference>
<feature type="active site" description="Proton donor" evidence="2">
    <location>
        <position position="379"/>
    </location>
</feature>
<evidence type="ECO:0000256" key="3">
    <source>
        <dbReference type="PIRSR" id="PIRSR617774-2"/>
    </source>
</evidence>
<dbReference type="Proteomes" id="UP000284706">
    <property type="component" value="Unassembled WGS sequence"/>
</dbReference>
<feature type="binding site" evidence="3">
    <location>
        <position position="326"/>
    </location>
    <ligand>
        <name>Mn(2+)</name>
        <dbReference type="ChEBI" id="CHEBI:29035"/>
        <label>2</label>
    </ligand>
</feature>
<dbReference type="InterPro" id="IPR011051">
    <property type="entry name" value="RmlC_Cupin_sf"/>
</dbReference>
<feature type="compositionally biased region" description="Polar residues" evidence="4">
    <location>
        <begin position="73"/>
        <end position="84"/>
    </location>
</feature>
<dbReference type="OrthoDB" id="10263073at2759"/>
<evidence type="ECO:0000256" key="1">
    <source>
        <dbReference type="ARBA" id="ARBA00022723"/>
    </source>
</evidence>
<feature type="binding site" evidence="3">
    <location>
        <position position="321"/>
    </location>
    <ligand>
        <name>Mn(2+)</name>
        <dbReference type="ChEBI" id="CHEBI:29035"/>
        <label>2</label>
    </ligand>
</feature>
<feature type="domain" description="Cupin type-1" evidence="6">
    <location>
        <begin position="94"/>
        <end position="237"/>
    </location>
</feature>
<feature type="binding site" evidence="3">
    <location>
        <position position="365"/>
    </location>
    <ligand>
        <name>Mn(2+)</name>
        <dbReference type="ChEBI" id="CHEBI:29035"/>
        <label>2</label>
    </ligand>
</feature>
<keyword evidence="1 3" id="KW-0479">Metal-binding</keyword>
<feature type="binding site" evidence="3">
    <location>
        <position position="139"/>
    </location>
    <ligand>
        <name>Mn(2+)</name>
        <dbReference type="ChEBI" id="CHEBI:29035"/>
        <label>1</label>
    </ligand>
</feature>
<dbReference type="CDD" id="cd20304">
    <property type="entry name" value="cupin_OxDC_N"/>
    <property type="match status" value="1"/>
</dbReference>
<keyword evidence="8" id="KW-1185">Reference proteome</keyword>
<protein>
    <recommendedName>
        <fullName evidence="6">Cupin type-1 domain-containing protein</fullName>
    </recommendedName>
</protein>
<dbReference type="GO" id="GO:0033609">
    <property type="term" value="P:oxalate metabolic process"/>
    <property type="evidence" value="ECO:0007669"/>
    <property type="project" value="InterPro"/>
</dbReference>
<feature type="binding site" evidence="3">
    <location>
        <position position="319"/>
    </location>
    <ligand>
        <name>Mn(2+)</name>
        <dbReference type="ChEBI" id="CHEBI:29035"/>
        <label>2</label>
    </ligand>
</feature>
<dbReference type="PANTHER" id="PTHR35848">
    <property type="entry name" value="OXALATE-BINDING PROTEIN"/>
    <property type="match status" value="1"/>
</dbReference>
<dbReference type="InterPro" id="IPR017774">
    <property type="entry name" value="Bicupin_oxalate_deCO2ase/Oxase"/>
</dbReference>
<evidence type="ECO:0000256" key="2">
    <source>
        <dbReference type="PIRSR" id="PIRSR617774-1"/>
    </source>
</evidence>
<evidence type="ECO:0000256" key="5">
    <source>
        <dbReference type="SAM" id="SignalP"/>
    </source>
</evidence>
<feature type="binding site" evidence="3">
    <location>
        <position position="182"/>
    </location>
    <ligand>
        <name>Mn(2+)</name>
        <dbReference type="ChEBI" id="CHEBI:29035"/>
        <label>1</label>
    </ligand>
</feature>
<dbReference type="InterPro" id="IPR051610">
    <property type="entry name" value="GPI/OXD"/>
</dbReference>
<gene>
    <name evidence="7" type="ORF">CVT26_010388</name>
</gene>
<dbReference type="CDD" id="cd20305">
    <property type="entry name" value="cupin_OxDC_C"/>
    <property type="match status" value="1"/>
</dbReference>
<dbReference type="SMART" id="SM00835">
    <property type="entry name" value="Cupin_1"/>
    <property type="match status" value="2"/>
</dbReference>
<feature type="binding site" evidence="3">
    <location>
        <position position="137"/>
    </location>
    <ligand>
        <name>Mn(2+)</name>
        <dbReference type="ChEBI" id="CHEBI:29035"/>
        <label>1</label>
    </ligand>
</feature>
<dbReference type="AlphaFoldDB" id="A0A409VZ30"/>
<dbReference type="EMBL" id="NHYE01005499">
    <property type="protein sequence ID" value="PPQ71517.1"/>
    <property type="molecule type" value="Genomic_DNA"/>
</dbReference>
<comment type="caution">
    <text evidence="7">The sequence shown here is derived from an EMBL/GenBank/DDBJ whole genome shotgun (WGS) entry which is preliminary data.</text>
</comment>
<dbReference type="Gene3D" id="2.60.120.10">
    <property type="entry name" value="Jelly Rolls"/>
    <property type="match status" value="2"/>
</dbReference>
<feature type="chain" id="PRO_5019492706" description="Cupin type-1 domain-containing protein" evidence="5">
    <location>
        <begin position="21"/>
        <end position="397"/>
    </location>
</feature>
<sequence length="397" mass="43403">MRPISLGICVSLFQSLASLGAPLIPLQPDVSYTNSDPNEALWTPTSGSSPQPVRSGKGGSILGPDNVPLDLQNADSLAPPTTDSGDLDNYKWPFSLSHNRIQNGGWSRQQNVHQMSIAKHISGVNMRLEAGAIREMHWHTAAEWAYVLKGDLRISTITPDGHVWLGDVSEGDLWYFPAGNPHSIQAKDTSPNGAEFLLVFDTGDFSEDSTFLLTDWLAHVPKSVVAKNFGIGSDLKAFDHIPQEELYIFPSQPPADDANNDMVIPNDSPVPYTFQFSKVVPHKKQGGTVKIVDSRTFKASEKIAAAEVEVEVGGLRELHWHPTQPEWTYFISGQARITLYASSSTAATYDFYPGDIAYIPPSYGHYIENIGNTPLRFLEILKTGLSNCFATSSSTAA</sequence>
<evidence type="ECO:0000259" key="6">
    <source>
        <dbReference type="SMART" id="SM00835"/>
    </source>
</evidence>
<comment type="cofactor">
    <cofactor evidence="3">
        <name>Mn(2+)</name>
        <dbReference type="ChEBI" id="CHEBI:29035"/>
    </cofactor>
    <text evidence="3">Binds 2 manganese ions per subunit.</text>
</comment>
<keyword evidence="5" id="KW-0732">Signal</keyword>
<feature type="binding site" evidence="3">
    <location>
        <position position="143"/>
    </location>
    <ligand>
        <name>Mn(2+)</name>
        <dbReference type="ChEBI" id="CHEBI:29035"/>
        <label>1</label>
    </ligand>
</feature>
<dbReference type="Pfam" id="PF00190">
    <property type="entry name" value="Cupin_1"/>
    <property type="match status" value="2"/>
</dbReference>
<proteinExistence type="predicted"/>
<evidence type="ECO:0000256" key="4">
    <source>
        <dbReference type="SAM" id="MobiDB-lite"/>
    </source>
</evidence>
<dbReference type="InterPro" id="IPR006045">
    <property type="entry name" value="Cupin_1"/>
</dbReference>
<keyword evidence="3" id="KW-0464">Manganese</keyword>
<dbReference type="NCBIfam" id="TIGR03404">
    <property type="entry name" value="bicupin_oxalic"/>
    <property type="match status" value="1"/>
</dbReference>
<reference evidence="7 8" key="1">
    <citation type="journal article" date="2018" name="Evol. Lett.">
        <title>Horizontal gene cluster transfer increased hallucinogenic mushroom diversity.</title>
        <authorList>
            <person name="Reynolds H.T."/>
            <person name="Vijayakumar V."/>
            <person name="Gluck-Thaler E."/>
            <person name="Korotkin H.B."/>
            <person name="Matheny P.B."/>
            <person name="Slot J.C."/>
        </authorList>
    </citation>
    <scope>NUCLEOTIDE SEQUENCE [LARGE SCALE GENOMIC DNA]</scope>
    <source>
        <strain evidence="7 8">SRW20</strain>
    </source>
</reference>
<name>A0A409VZ30_9AGAR</name>
<organism evidence="7 8">
    <name type="scientific">Gymnopilus dilepis</name>
    <dbReference type="NCBI Taxonomy" id="231916"/>
    <lineage>
        <taxon>Eukaryota</taxon>
        <taxon>Fungi</taxon>
        <taxon>Dikarya</taxon>
        <taxon>Basidiomycota</taxon>
        <taxon>Agaricomycotina</taxon>
        <taxon>Agaricomycetes</taxon>
        <taxon>Agaricomycetidae</taxon>
        <taxon>Agaricales</taxon>
        <taxon>Agaricineae</taxon>
        <taxon>Hymenogastraceae</taxon>
        <taxon>Gymnopilus</taxon>
    </lineage>
</organism>
<feature type="signal peptide" evidence="5">
    <location>
        <begin position="1"/>
        <end position="20"/>
    </location>
</feature>
<accession>A0A409VZ30</accession>
<dbReference type="InParanoid" id="A0A409VZ30"/>
<feature type="domain" description="Cupin type-1" evidence="6">
    <location>
        <begin position="274"/>
        <end position="397"/>
    </location>
</feature>
<dbReference type="STRING" id="231916.A0A409VZ30"/>
<evidence type="ECO:0000313" key="7">
    <source>
        <dbReference type="EMBL" id="PPQ71517.1"/>
    </source>
</evidence>
<feature type="compositionally biased region" description="Polar residues" evidence="4">
    <location>
        <begin position="35"/>
        <end position="52"/>
    </location>
</feature>
<evidence type="ECO:0000313" key="8">
    <source>
        <dbReference type="Proteomes" id="UP000284706"/>
    </source>
</evidence>
<dbReference type="SUPFAM" id="SSF51182">
    <property type="entry name" value="RmlC-like cupins"/>
    <property type="match status" value="1"/>
</dbReference>
<dbReference type="PANTHER" id="PTHR35848:SF9">
    <property type="entry name" value="SLL1358 PROTEIN"/>
    <property type="match status" value="1"/>
</dbReference>
<feature type="region of interest" description="Disordered" evidence="4">
    <location>
        <begin position="35"/>
        <end position="86"/>
    </location>
</feature>